<dbReference type="AlphaFoldDB" id="A0AAV7E7T6"/>
<name>A0AAV7E7T6_ARIFI</name>
<gene>
    <name evidence="3" type="ORF">H6P81_016124</name>
</gene>
<protein>
    <submittedName>
        <fullName evidence="3">Uncharacterized protein</fullName>
    </submittedName>
</protein>
<comment type="caution">
    <text evidence="3">The sequence shown here is derived from an EMBL/GenBank/DDBJ whole genome shotgun (WGS) entry which is preliminary data.</text>
</comment>
<keyword evidence="2" id="KW-0472">Membrane</keyword>
<dbReference type="Proteomes" id="UP000825729">
    <property type="component" value="Unassembled WGS sequence"/>
</dbReference>
<sequence length="118" mass="12705">MKKARRDLVPILLLLTKMKNSKLYFLIITILLLTTDVIFLIRPAYVAAAPILVEYCRPGHHQTDHEVVRAFSSDRDQDDDYGIGNPAPGTGPGGEGGGGAPVPHPAGYSAAISDDHLN</sequence>
<feature type="region of interest" description="Disordered" evidence="1">
    <location>
        <begin position="74"/>
        <end position="118"/>
    </location>
</feature>
<accession>A0AAV7E7T6</accession>
<dbReference type="EMBL" id="JAINDJ010000006">
    <property type="protein sequence ID" value="KAG9444784.1"/>
    <property type="molecule type" value="Genomic_DNA"/>
</dbReference>
<feature type="compositionally biased region" description="Gly residues" evidence="1">
    <location>
        <begin position="90"/>
        <end position="100"/>
    </location>
</feature>
<evidence type="ECO:0000256" key="1">
    <source>
        <dbReference type="SAM" id="MobiDB-lite"/>
    </source>
</evidence>
<feature type="transmembrane region" description="Helical" evidence="2">
    <location>
        <begin position="21"/>
        <end position="41"/>
    </location>
</feature>
<keyword evidence="4" id="KW-1185">Reference proteome</keyword>
<organism evidence="3 4">
    <name type="scientific">Aristolochia fimbriata</name>
    <name type="common">White veined hardy Dutchman's pipe vine</name>
    <dbReference type="NCBI Taxonomy" id="158543"/>
    <lineage>
        <taxon>Eukaryota</taxon>
        <taxon>Viridiplantae</taxon>
        <taxon>Streptophyta</taxon>
        <taxon>Embryophyta</taxon>
        <taxon>Tracheophyta</taxon>
        <taxon>Spermatophyta</taxon>
        <taxon>Magnoliopsida</taxon>
        <taxon>Magnoliidae</taxon>
        <taxon>Piperales</taxon>
        <taxon>Aristolochiaceae</taxon>
        <taxon>Aristolochia</taxon>
    </lineage>
</organism>
<evidence type="ECO:0000313" key="3">
    <source>
        <dbReference type="EMBL" id="KAG9444784.1"/>
    </source>
</evidence>
<keyword evidence="2" id="KW-1133">Transmembrane helix</keyword>
<evidence type="ECO:0000313" key="4">
    <source>
        <dbReference type="Proteomes" id="UP000825729"/>
    </source>
</evidence>
<proteinExistence type="predicted"/>
<keyword evidence="2" id="KW-0812">Transmembrane</keyword>
<evidence type="ECO:0000256" key="2">
    <source>
        <dbReference type="SAM" id="Phobius"/>
    </source>
</evidence>
<reference evidence="3 4" key="1">
    <citation type="submission" date="2021-07" db="EMBL/GenBank/DDBJ databases">
        <title>The Aristolochia fimbriata genome: insights into angiosperm evolution, floral development and chemical biosynthesis.</title>
        <authorList>
            <person name="Jiao Y."/>
        </authorList>
    </citation>
    <scope>NUCLEOTIDE SEQUENCE [LARGE SCALE GENOMIC DNA]</scope>
    <source>
        <strain evidence="3">IBCAS-2021</strain>
        <tissue evidence="3">Leaf</tissue>
    </source>
</reference>